<name>A0A397WAC5_9GLOM</name>
<dbReference type="AlphaFoldDB" id="A0A397WAC5"/>
<dbReference type="SUPFAM" id="SSF81901">
    <property type="entry name" value="HCP-like"/>
    <property type="match status" value="1"/>
</dbReference>
<feature type="compositionally biased region" description="Acidic residues" evidence="1">
    <location>
        <begin position="190"/>
        <end position="229"/>
    </location>
</feature>
<protein>
    <recommendedName>
        <fullName evidence="2">DDE-1 domain-containing protein</fullName>
    </recommendedName>
</protein>
<feature type="region of interest" description="Disordered" evidence="1">
    <location>
        <begin position="164"/>
        <end position="240"/>
    </location>
</feature>
<accession>A0A397WAC5</accession>
<keyword evidence="4" id="KW-1185">Reference proteome</keyword>
<dbReference type="Gene3D" id="1.25.40.10">
    <property type="entry name" value="Tetratricopeptide repeat domain"/>
    <property type="match status" value="1"/>
</dbReference>
<organism evidence="3 4">
    <name type="scientific">Gigaspora rosea</name>
    <dbReference type="NCBI Taxonomy" id="44941"/>
    <lineage>
        <taxon>Eukaryota</taxon>
        <taxon>Fungi</taxon>
        <taxon>Fungi incertae sedis</taxon>
        <taxon>Mucoromycota</taxon>
        <taxon>Glomeromycotina</taxon>
        <taxon>Glomeromycetes</taxon>
        <taxon>Diversisporales</taxon>
        <taxon>Gigasporaceae</taxon>
        <taxon>Gigaspora</taxon>
    </lineage>
</organism>
<evidence type="ECO:0000259" key="2">
    <source>
        <dbReference type="Pfam" id="PF03184"/>
    </source>
</evidence>
<comment type="caution">
    <text evidence="3">The sequence shown here is derived from an EMBL/GenBank/DDBJ whole genome shotgun (WGS) entry which is preliminary data.</text>
</comment>
<sequence length="381" mass="43046">MAFLRKLYKEDLRQFAITKEATIKNAAGTDETGLHYLREDGVGKDEKKAFEYFKKAADMGDASAISHIDKAMQLWVKQILDSKMILTKAIIKEKDRACITVMLATNAAGTKKLKPLVIGLSIEPRALVCLNYDALPVTYHLNLKAWMQIDIFFDSARYHYNPNDDSGQGTLEQDEELCSNEESSKKSESEEFEDEEFESKELESEELEDEELESEELEDEELEGEELEEASSSKTLHTQQGCSRLNASNINKQKGQDSPCFCGCGCGFGRARGHACGHAHGQVSQHSKGRHSTGRPYKIPDFSDIRLTNIQIDDIEELIIDLTTNLLDTTIKRQLNEFNQINDAPVLTEDVLSEEQIVNFLLDEQWELEEGDTSDTYEEPP</sequence>
<gene>
    <name evidence="3" type="ORF">C2G38_2151842</name>
</gene>
<dbReference type="InterPro" id="IPR011990">
    <property type="entry name" value="TPR-like_helical_dom_sf"/>
</dbReference>
<feature type="domain" description="DDE-1" evidence="2">
    <location>
        <begin position="99"/>
        <end position="152"/>
    </location>
</feature>
<dbReference type="GO" id="GO:0003676">
    <property type="term" value="F:nucleic acid binding"/>
    <property type="evidence" value="ECO:0007669"/>
    <property type="project" value="InterPro"/>
</dbReference>
<dbReference type="EMBL" id="QKWP01000006">
    <property type="protein sequence ID" value="RIB30727.1"/>
    <property type="molecule type" value="Genomic_DNA"/>
</dbReference>
<proteinExistence type="predicted"/>
<dbReference type="InterPro" id="IPR006597">
    <property type="entry name" value="Sel1-like"/>
</dbReference>
<evidence type="ECO:0000313" key="4">
    <source>
        <dbReference type="Proteomes" id="UP000266673"/>
    </source>
</evidence>
<dbReference type="Pfam" id="PF03184">
    <property type="entry name" value="DDE_1"/>
    <property type="match status" value="1"/>
</dbReference>
<evidence type="ECO:0000256" key="1">
    <source>
        <dbReference type="SAM" id="MobiDB-lite"/>
    </source>
</evidence>
<dbReference type="InterPro" id="IPR004875">
    <property type="entry name" value="DDE_SF_endonuclease_dom"/>
</dbReference>
<dbReference type="Proteomes" id="UP000266673">
    <property type="component" value="Unassembled WGS sequence"/>
</dbReference>
<dbReference type="SMART" id="SM00671">
    <property type="entry name" value="SEL1"/>
    <property type="match status" value="1"/>
</dbReference>
<dbReference type="STRING" id="44941.A0A397WAC5"/>
<evidence type="ECO:0000313" key="3">
    <source>
        <dbReference type="EMBL" id="RIB30727.1"/>
    </source>
</evidence>
<reference evidence="3 4" key="1">
    <citation type="submission" date="2018-06" db="EMBL/GenBank/DDBJ databases">
        <title>Comparative genomics reveals the genomic features of Rhizophagus irregularis, R. cerebriforme, R. diaphanum and Gigaspora rosea, and their symbiotic lifestyle signature.</title>
        <authorList>
            <person name="Morin E."/>
            <person name="San Clemente H."/>
            <person name="Chen E.C.H."/>
            <person name="De La Providencia I."/>
            <person name="Hainaut M."/>
            <person name="Kuo A."/>
            <person name="Kohler A."/>
            <person name="Murat C."/>
            <person name="Tang N."/>
            <person name="Roy S."/>
            <person name="Loubradou J."/>
            <person name="Henrissat B."/>
            <person name="Grigoriev I.V."/>
            <person name="Corradi N."/>
            <person name="Roux C."/>
            <person name="Martin F.M."/>
        </authorList>
    </citation>
    <scope>NUCLEOTIDE SEQUENCE [LARGE SCALE GENOMIC DNA]</scope>
    <source>
        <strain evidence="3 4">DAOM 194757</strain>
    </source>
</reference>
<dbReference type="OrthoDB" id="2441471at2759"/>